<dbReference type="GO" id="GO:0005739">
    <property type="term" value="C:mitochondrion"/>
    <property type="evidence" value="ECO:0007669"/>
    <property type="project" value="TreeGrafter"/>
</dbReference>
<comment type="caution">
    <text evidence="11">The sequence shown here is derived from an EMBL/GenBank/DDBJ whole genome shotgun (WGS) entry which is preliminary data.</text>
</comment>
<evidence type="ECO:0000256" key="9">
    <source>
        <dbReference type="RuleBase" id="RU004417"/>
    </source>
</evidence>
<keyword evidence="7" id="KW-0547">Nucleotide-binding</keyword>
<dbReference type="InterPro" id="IPR006095">
    <property type="entry name" value="Glu/Leu/Phe/Val/Trp_DH"/>
</dbReference>
<comment type="catalytic activity">
    <reaction evidence="4">
        <text>L-glutamate + NADP(+) + H2O = 2-oxoglutarate + NH4(+) + NADPH + H(+)</text>
        <dbReference type="Rhea" id="RHEA:11612"/>
        <dbReference type="ChEBI" id="CHEBI:15377"/>
        <dbReference type="ChEBI" id="CHEBI:15378"/>
        <dbReference type="ChEBI" id="CHEBI:16810"/>
        <dbReference type="ChEBI" id="CHEBI:28938"/>
        <dbReference type="ChEBI" id="CHEBI:29985"/>
        <dbReference type="ChEBI" id="CHEBI:57783"/>
        <dbReference type="ChEBI" id="CHEBI:58349"/>
        <dbReference type="EC" id="1.4.1.3"/>
    </reaction>
</comment>
<dbReference type="InterPro" id="IPR033922">
    <property type="entry name" value="NAD_bind_Glu_DH"/>
</dbReference>
<dbReference type="GO" id="GO:0004352">
    <property type="term" value="F:glutamate dehydrogenase (NAD+) activity"/>
    <property type="evidence" value="ECO:0007669"/>
    <property type="project" value="TreeGrafter"/>
</dbReference>
<dbReference type="PANTHER" id="PTHR11606">
    <property type="entry name" value="GLUTAMATE DEHYDROGENASE"/>
    <property type="match status" value="1"/>
</dbReference>
<evidence type="ECO:0000259" key="10">
    <source>
        <dbReference type="SMART" id="SM00839"/>
    </source>
</evidence>
<dbReference type="SMART" id="SM00839">
    <property type="entry name" value="ELFV_dehydrog"/>
    <property type="match status" value="1"/>
</dbReference>
<evidence type="ECO:0000256" key="3">
    <source>
        <dbReference type="ARBA" id="ARBA00047867"/>
    </source>
</evidence>
<dbReference type="InterPro" id="IPR006097">
    <property type="entry name" value="Glu/Leu/Phe/Val/Trp_DH_dimer"/>
</dbReference>
<dbReference type="SUPFAM" id="SSF53223">
    <property type="entry name" value="Aminoacid dehydrogenase-like, N-terminal domain"/>
    <property type="match status" value="1"/>
</dbReference>
<dbReference type="Proteomes" id="UP001295684">
    <property type="component" value="Unassembled WGS sequence"/>
</dbReference>
<feature type="binding site" evidence="7">
    <location>
        <position position="125"/>
    </location>
    <ligand>
        <name>substrate</name>
    </ligand>
</feature>
<dbReference type="GO" id="GO:0000166">
    <property type="term" value="F:nucleotide binding"/>
    <property type="evidence" value="ECO:0007669"/>
    <property type="project" value="UniProtKB-KW"/>
</dbReference>
<sequence length="502" mass="55773">MLSKANQKLVSKTIPKVGTRTMCTSTTTSGGMPEEPRFLEMVKMHFDKAAKYTNVSDGLLSLIKECNSMVRFNVPLRRDDGTLEILSCYRAQHSHHRLPVKGGTRYADNITISEVEALASLMTFKLAAADVPFGGAKGGIRINPRNYSKAELERVTRRYTHELAKKGFIGPSIDVLGPDMGTDQQVMTWMKDTYTSIYGDKDINAEGCVTGKFKRHGGIAGRPESTGLGVYYGVRELLNRKDFCEKAGLEAGIDGKTFNIQGFGAVGSWAARFFTHDGGKITTIVEWDCALHKKDGFDVEDVIQWQKNEGTLKNYPHADSIEVEDPAKYLEKECDVLLPCAVEKSIHMHNAPKLNCKVIGEGANGPTTVWGEEICEKKGIINIPDLILNAGGVTVSYFEWLKNLQHVSGGKLTRRWEATSKKDLYEFIKGEDLTKEQEEKSHVLRGAKEIDLVYSGLEEIMSNAIHTHFDISLEKNTNMRIAGFANSIQKVAESYKESGILF</sequence>
<dbReference type="Pfam" id="PF00208">
    <property type="entry name" value="ELFV_dehydrog"/>
    <property type="match status" value="1"/>
</dbReference>
<keyword evidence="12" id="KW-1185">Reference proteome</keyword>
<feature type="domain" description="Glutamate/phenylalanine/leucine/valine/L-tryptophan dehydrogenase C-terminal" evidence="10">
    <location>
        <begin position="219"/>
        <end position="499"/>
    </location>
</feature>
<evidence type="ECO:0000256" key="4">
    <source>
        <dbReference type="ARBA" id="ARBA00048577"/>
    </source>
</evidence>
<dbReference type="Pfam" id="PF02812">
    <property type="entry name" value="ELFV_dehydrog_N"/>
    <property type="match status" value="1"/>
</dbReference>
<feature type="active site" description="Proton donor" evidence="6">
    <location>
        <position position="137"/>
    </location>
</feature>
<comment type="similarity">
    <text evidence="1 5 9">Belongs to the Glu/Leu/Phe/Val dehydrogenases family.</text>
</comment>
<dbReference type="InterPro" id="IPR014362">
    <property type="entry name" value="Glu_DH"/>
</dbReference>
<dbReference type="PANTHER" id="PTHR11606:SF13">
    <property type="entry name" value="GLUTAMATE DEHYDROGENASE 1, MITOCHONDRIAL"/>
    <property type="match status" value="1"/>
</dbReference>
<keyword evidence="2 5" id="KW-0560">Oxidoreductase</keyword>
<protein>
    <recommendedName>
        <fullName evidence="5">Glutamate dehydrogenase</fullName>
    </recommendedName>
</protein>
<dbReference type="PROSITE" id="PS00074">
    <property type="entry name" value="GLFV_DEHYDROGENASE"/>
    <property type="match status" value="1"/>
</dbReference>
<dbReference type="InterPro" id="IPR036291">
    <property type="entry name" value="NAD(P)-bd_dom_sf"/>
</dbReference>
<evidence type="ECO:0000256" key="1">
    <source>
        <dbReference type="ARBA" id="ARBA00006382"/>
    </source>
</evidence>
<dbReference type="SUPFAM" id="SSF51735">
    <property type="entry name" value="NAD(P)-binding Rossmann-fold domains"/>
    <property type="match status" value="1"/>
</dbReference>
<evidence type="ECO:0000313" key="11">
    <source>
        <dbReference type="EMBL" id="CAI2365725.1"/>
    </source>
</evidence>
<dbReference type="Gene3D" id="3.40.50.720">
    <property type="entry name" value="NAD(P)-binding Rossmann-like Domain"/>
    <property type="match status" value="1"/>
</dbReference>
<dbReference type="InterPro" id="IPR033524">
    <property type="entry name" value="Glu/Leu/Phe/Val_DH_AS"/>
</dbReference>
<evidence type="ECO:0000313" key="12">
    <source>
        <dbReference type="Proteomes" id="UP001295684"/>
    </source>
</evidence>
<dbReference type="InterPro" id="IPR046346">
    <property type="entry name" value="Aminoacid_DH-like_N_sf"/>
</dbReference>
<proteinExistence type="inferred from homology"/>
<name>A0AAD1UFK7_EUPCR</name>
<dbReference type="PIRSF" id="PIRSF000185">
    <property type="entry name" value="Glu_DH"/>
    <property type="match status" value="1"/>
</dbReference>
<organism evidence="11 12">
    <name type="scientific">Euplotes crassus</name>
    <dbReference type="NCBI Taxonomy" id="5936"/>
    <lineage>
        <taxon>Eukaryota</taxon>
        <taxon>Sar</taxon>
        <taxon>Alveolata</taxon>
        <taxon>Ciliophora</taxon>
        <taxon>Intramacronucleata</taxon>
        <taxon>Spirotrichea</taxon>
        <taxon>Hypotrichia</taxon>
        <taxon>Euplotida</taxon>
        <taxon>Euplotidae</taxon>
        <taxon>Moneuplotes</taxon>
    </lineage>
</organism>
<dbReference type="EMBL" id="CAMPGE010006825">
    <property type="protein sequence ID" value="CAI2365725.1"/>
    <property type="molecule type" value="Genomic_DNA"/>
</dbReference>
<keyword evidence="7" id="KW-0520">NAD</keyword>
<evidence type="ECO:0000256" key="5">
    <source>
        <dbReference type="PIRNR" id="PIRNR000185"/>
    </source>
</evidence>
<gene>
    <name evidence="11" type="ORF">ECRASSUSDP1_LOCUS7020</name>
</gene>
<accession>A0AAD1UFK7</accession>
<feature type="binding site" evidence="7">
    <location>
        <position position="101"/>
    </location>
    <ligand>
        <name>substrate</name>
    </ligand>
</feature>
<evidence type="ECO:0000256" key="7">
    <source>
        <dbReference type="PIRSR" id="PIRSR000185-2"/>
    </source>
</evidence>
<evidence type="ECO:0000256" key="6">
    <source>
        <dbReference type="PIRSR" id="PIRSR000185-1"/>
    </source>
</evidence>
<evidence type="ECO:0000256" key="8">
    <source>
        <dbReference type="PIRSR" id="PIRSR000185-3"/>
    </source>
</evidence>
<feature type="binding site" evidence="7">
    <location>
        <position position="396"/>
    </location>
    <ligand>
        <name>substrate</name>
    </ligand>
</feature>
<dbReference type="PRINTS" id="PR00082">
    <property type="entry name" value="GLFDHDRGNASE"/>
</dbReference>
<dbReference type="InterPro" id="IPR006096">
    <property type="entry name" value="Glu/Leu/Phe/Val/Trp_DH_C"/>
</dbReference>
<dbReference type="AlphaFoldDB" id="A0AAD1UFK7"/>
<dbReference type="CDD" id="cd01076">
    <property type="entry name" value="NAD_bind_1_Glu_DH"/>
    <property type="match status" value="1"/>
</dbReference>
<feature type="site" description="Important for catalysis" evidence="8">
    <location>
        <position position="179"/>
    </location>
</feature>
<feature type="binding site" evidence="7">
    <location>
        <position position="226"/>
    </location>
    <ligand>
        <name>NAD(+)</name>
        <dbReference type="ChEBI" id="CHEBI:57540"/>
    </ligand>
</feature>
<evidence type="ECO:0000256" key="2">
    <source>
        <dbReference type="ARBA" id="ARBA00023002"/>
    </source>
</evidence>
<dbReference type="GO" id="GO:0006538">
    <property type="term" value="P:L-glutamate catabolic process"/>
    <property type="evidence" value="ECO:0007669"/>
    <property type="project" value="TreeGrafter"/>
</dbReference>
<comment type="catalytic activity">
    <reaction evidence="3">
        <text>L-glutamate + NAD(+) + H2O = 2-oxoglutarate + NH4(+) + NADH + H(+)</text>
        <dbReference type="Rhea" id="RHEA:15133"/>
        <dbReference type="ChEBI" id="CHEBI:15377"/>
        <dbReference type="ChEBI" id="CHEBI:15378"/>
        <dbReference type="ChEBI" id="CHEBI:16810"/>
        <dbReference type="ChEBI" id="CHEBI:28938"/>
        <dbReference type="ChEBI" id="CHEBI:29985"/>
        <dbReference type="ChEBI" id="CHEBI:57540"/>
        <dbReference type="ChEBI" id="CHEBI:57945"/>
        <dbReference type="EC" id="1.4.1.3"/>
    </reaction>
</comment>
<reference evidence="11" key="1">
    <citation type="submission" date="2023-07" db="EMBL/GenBank/DDBJ databases">
        <authorList>
            <consortium name="AG Swart"/>
            <person name="Singh M."/>
            <person name="Singh A."/>
            <person name="Seah K."/>
            <person name="Emmerich C."/>
        </authorList>
    </citation>
    <scope>NUCLEOTIDE SEQUENCE</scope>
    <source>
        <strain evidence="11">DP1</strain>
    </source>
</reference>
<dbReference type="Gene3D" id="3.40.50.10860">
    <property type="entry name" value="Leucine Dehydrogenase, chain A, domain 1"/>
    <property type="match status" value="1"/>
</dbReference>